<evidence type="ECO:0000256" key="3">
    <source>
        <dbReference type="ARBA" id="ARBA00009903"/>
    </source>
</evidence>
<keyword evidence="6" id="KW-0600">Photoreceptor protein</keyword>
<dbReference type="FunFam" id="3.30.450.20:FF:000002">
    <property type="entry name" value="LOV domain-containing protein"/>
    <property type="match status" value="1"/>
</dbReference>
<feature type="region of interest" description="Disordered" evidence="20">
    <location>
        <begin position="83"/>
        <end position="118"/>
    </location>
</feature>
<dbReference type="PROSITE" id="PS50011">
    <property type="entry name" value="PROTEIN_KINASE_DOM"/>
    <property type="match status" value="1"/>
</dbReference>
<dbReference type="SUPFAM" id="SSF55785">
    <property type="entry name" value="PYP-like sensor domain (PAS domain)"/>
    <property type="match status" value="2"/>
</dbReference>
<keyword evidence="11" id="KW-0677">Repeat</keyword>
<dbReference type="GO" id="GO:0009902">
    <property type="term" value="P:chloroplast relocation"/>
    <property type="evidence" value="ECO:0007669"/>
    <property type="project" value="UniProtKB-ARBA"/>
</dbReference>
<keyword evidence="15" id="KW-0157">Chromophore</keyword>
<keyword evidence="7" id="KW-0716">Sensory transduction</keyword>
<dbReference type="EC" id="2.7.11.1" evidence="4"/>
<keyword evidence="13" id="KW-0418">Kinase</keyword>
<dbReference type="Pfam" id="PF13426">
    <property type="entry name" value="PAS_9"/>
    <property type="match status" value="2"/>
</dbReference>
<comment type="similarity">
    <text evidence="3">Belongs to the protein kinase superfamily. AGC Ser/Thr protein kinase family.</text>
</comment>
<dbReference type="SMART" id="SM00086">
    <property type="entry name" value="PAC"/>
    <property type="match status" value="2"/>
</dbReference>
<dbReference type="InterPro" id="IPR011009">
    <property type="entry name" value="Kinase-like_dom_sf"/>
</dbReference>
<evidence type="ECO:0000256" key="16">
    <source>
        <dbReference type="ARBA" id="ARBA00023170"/>
    </source>
</evidence>
<evidence type="ECO:0000256" key="5">
    <source>
        <dbReference type="ARBA" id="ARBA00022527"/>
    </source>
</evidence>
<dbReference type="InterPro" id="IPR035965">
    <property type="entry name" value="PAS-like_dom_sf"/>
</dbReference>
<evidence type="ECO:0000256" key="10">
    <source>
        <dbReference type="ARBA" id="ARBA00022679"/>
    </source>
</evidence>
<keyword evidence="10" id="KW-0808">Transferase</keyword>
<dbReference type="GO" id="GO:0005524">
    <property type="term" value="F:ATP binding"/>
    <property type="evidence" value="ECO:0007669"/>
    <property type="project" value="UniProtKB-UniRule"/>
</dbReference>
<keyword evidence="14 19" id="KW-0067">ATP-binding</keyword>
<dbReference type="PROSITE" id="PS50113">
    <property type="entry name" value="PAC"/>
    <property type="match status" value="2"/>
</dbReference>
<comment type="catalytic activity">
    <reaction evidence="17">
        <text>L-threonyl-[protein] + ATP = O-phospho-L-threonyl-[protein] + ADP + H(+)</text>
        <dbReference type="Rhea" id="RHEA:46608"/>
        <dbReference type="Rhea" id="RHEA-COMP:11060"/>
        <dbReference type="Rhea" id="RHEA-COMP:11605"/>
        <dbReference type="ChEBI" id="CHEBI:15378"/>
        <dbReference type="ChEBI" id="CHEBI:30013"/>
        <dbReference type="ChEBI" id="CHEBI:30616"/>
        <dbReference type="ChEBI" id="CHEBI:61977"/>
        <dbReference type="ChEBI" id="CHEBI:456216"/>
        <dbReference type="EC" id="2.7.11.1"/>
    </reaction>
</comment>
<dbReference type="FunFam" id="1.10.510.10:FF:000265">
    <property type="entry name" value="Putative LOV domain-containing protein"/>
    <property type="match status" value="1"/>
</dbReference>
<keyword evidence="5" id="KW-0723">Serine/threonine-protein kinase</keyword>
<dbReference type="SMART" id="SM00220">
    <property type="entry name" value="S_TKc"/>
    <property type="match status" value="1"/>
</dbReference>
<dbReference type="InterPro" id="IPR017441">
    <property type="entry name" value="Protein_kinase_ATP_BS"/>
</dbReference>
<dbReference type="GO" id="GO:0010181">
    <property type="term" value="F:FMN binding"/>
    <property type="evidence" value="ECO:0007669"/>
    <property type="project" value="UniProtKB-ARBA"/>
</dbReference>
<evidence type="ECO:0000256" key="11">
    <source>
        <dbReference type="ARBA" id="ARBA00022737"/>
    </source>
</evidence>
<dbReference type="Pfam" id="PF00069">
    <property type="entry name" value="Pkinase"/>
    <property type="match status" value="1"/>
</dbReference>
<evidence type="ECO:0000256" key="8">
    <source>
        <dbReference type="ARBA" id="ARBA00022630"/>
    </source>
</evidence>
<dbReference type="Gene3D" id="1.10.510.10">
    <property type="entry name" value="Transferase(Phosphotransferase) domain 1"/>
    <property type="match status" value="1"/>
</dbReference>
<evidence type="ECO:0000256" key="4">
    <source>
        <dbReference type="ARBA" id="ARBA00012513"/>
    </source>
</evidence>
<dbReference type="FunFam" id="3.30.450.20:FF:000036">
    <property type="entry name" value="Putative LOV domain-containing protein"/>
    <property type="match status" value="1"/>
</dbReference>
<keyword evidence="8" id="KW-0285">Flavoprotein</keyword>
<feature type="domain" description="PAC" evidence="23">
    <location>
        <begin position="193"/>
        <end position="247"/>
    </location>
</feature>
<dbReference type="Proteomes" id="UP001558713">
    <property type="component" value="Unassembled WGS sequence"/>
</dbReference>
<evidence type="ECO:0000256" key="14">
    <source>
        <dbReference type="ARBA" id="ARBA00022840"/>
    </source>
</evidence>
<feature type="compositionally biased region" description="Basic and acidic residues" evidence="20">
    <location>
        <begin position="92"/>
        <end position="106"/>
    </location>
</feature>
<evidence type="ECO:0000256" key="15">
    <source>
        <dbReference type="ARBA" id="ARBA00022991"/>
    </source>
</evidence>
<comment type="subcellular location">
    <subcellularLocation>
        <location evidence="2">Cell membrane</location>
        <topology evidence="2">Peripheral membrane protein</topology>
    </subcellularLocation>
</comment>
<evidence type="ECO:0000256" key="2">
    <source>
        <dbReference type="ARBA" id="ARBA00004202"/>
    </source>
</evidence>
<comment type="catalytic activity">
    <reaction evidence="18">
        <text>L-seryl-[protein] + ATP = O-phospho-L-seryl-[protein] + ADP + H(+)</text>
        <dbReference type="Rhea" id="RHEA:17989"/>
        <dbReference type="Rhea" id="RHEA-COMP:9863"/>
        <dbReference type="Rhea" id="RHEA-COMP:11604"/>
        <dbReference type="ChEBI" id="CHEBI:15378"/>
        <dbReference type="ChEBI" id="CHEBI:29999"/>
        <dbReference type="ChEBI" id="CHEBI:30616"/>
        <dbReference type="ChEBI" id="CHEBI:83421"/>
        <dbReference type="ChEBI" id="CHEBI:456216"/>
        <dbReference type="EC" id="2.7.11.1"/>
    </reaction>
</comment>
<dbReference type="GO" id="GO:0009882">
    <property type="term" value="F:blue light photoreceptor activity"/>
    <property type="evidence" value="ECO:0007669"/>
    <property type="project" value="UniProtKB-ARBA"/>
</dbReference>
<accession>A0ABD1BK52</accession>
<dbReference type="PROSITE" id="PS00107">
    <property type="entry name" value="PROTEIN_KINASE_ATP"/>
    <property type="match status" value="1"/>
</dbReference>
<evidence type="ECO:0000259" key="22">
    <source>
        <dbReference type="PROSITE" id="PS50112"/>
    </source>
</evidence>
<comment type="caution">
    <text evidence="24">The sequence shown here is derived from an EMBL/GenBank/DDBJ whole genome shotgun (WGS) entry which is preliminary data.</text>
</comment>
<evidence type="ECO:0000256" key="7">
    <source>
        <dbReference type="ARBA" id="ARBA00022606"/>
    </source>
</evidence>
<dbReference type="AlphaFoldDB" id="A0ABD1BK52"/>
<proteinExistence type="inferred from homology"/>
<name>A0ABD1BK52_CARAN</name>
<feature type="compositionally biased region" description="Polar residues" evidence="20">
    <location>
        <begin position="27"/>
        <end position="42"/>
    </location>
</feature>
<dbReference type="CDD" id="cd00130">
    <property type="entry name" value="PAS"/>
    <property type="match status" value="2"/>
</dbReference>
<evidence type="ECO:0000313" key="24">
    <source>
        <dbReference type="EMBL" id="KAL1217557.1"/>
    </source>
</evidence>
<dbReference type="PROSITE" id="PS50112">
    <property type="entry name" value="PAS"/>
    <property type="match status" value="2"/>
</dbReference>
<dbReference type="Gene3D" id="3.30.450.20">
    <property type="entry name" value="PAS domain"/>
    <property type="match status" value="2"/>
</dbReference>
<evidence type="ECO:0000256" key="17">
    <source>
        <dbReference type="ARBA" id="ARBA00047899"/>
    </source>
</evidence>
<evidence type="ECO:0000259" key="21">
    <source>
        <dbReference type="PROSITE" id="PS50011"/>
    </source>
</evidence>
<dbReference type="InterPro" id="IPR001610">
    <property type="entry name" value="PAC"/>
</dbReference>
<dbReference type="GO" id="GO:0009638">
    <property type="term" value="P:phototropism"/>
    <property type="evidence" value="ECO:0007669"/>
    <property type="project" value="UniProtKB-ARBA"/>
</dbReference>
<evidence type="ECO:0000256" key="19">
    <source>
        <dbReference type="PROSITE-ProRule" id="PRU10141"/>
    </source>
</evidence>
<evidence type="ECO:0000256" key="9">
    <source>
        <dbReference type="ARBA" id="ARBA00022643"/>
    </source>
</evidence>
<dbReference type="InterPro" id="IPR000014">
    <property type="entry name" value="PAS"/>
</dbReference>
<feature type="region of interest" description="Disordered" evidence="20">
    <location>
        <begin position="1"/>
        <end position="58"/>
    </location>
</feature>
<keyword evidence="16" id="KW-0675">Receptor</keyword>
<feature type="binding site" evidence="19">
    <location>
        <position position="605"/>
    </location>
    <ligand>
        <name>ATP</name>
        <dbReference type="ChEBI" id="CHEBI:30616"/>
    </ligand>
</feature>
<feature type="domain" description="PAC" evidence="23">
    <location>
        <begin position="449"/>
        <end position="503"/>
    </location>
</feature>
<evidence type="ECO:0000256" key="18">
    <source>
        <dbReference type="ARBA" id="ARBA00048679"/>
    </source>
</evidence>
<dbReference type="PROSITE" id="PS00108">
    <property type="entry name" value="PROTEIN_KINASE_ST"/>
    <property type="match status" value="1"/>
</dbReference>
<keyword evidence="12 19" id="KW-0547">Nucleotide-binding</keyword>
<evidence type="ECO:0000259" key="23">
    <source>
        <dbReference type="PROSITE" id="PS50113"/>
    </source>
</evidence>
<dbReference type="GO" id="GO:0004674">
    <property type="term" value="F:protein serine/threonine kinase activity"/>
    <property type="evidence" value="ECO:0007669"/>
    <property type="project" value="UniProtKB-KW"/>
</dbReference>
<evidence type="ECO:0000256" key="13">
    <source>
        <dbReference type="ARBA" id="ARBA00022777"/>
    </source>
</evidence>
<protein>
    <recommendedName>
        <fullName evidence="4">non-specific serine/threonine protein kinase</fullName>
        <ecNumber evidence="4">2.7.11.1</ecNumber>
    </recommendedName>
</protein>
<sequence length="914" mass="102469">MERPRAHPSPLDDTESLSERRSLEVFNPSSGKDTKGLSSSSKPPLDGNGKGSSSKWMEFQDSAKIVERTAEWGLSAVKPDSGEGGISFKVSTEVERSRTMSRRSSEESTSSEGGAFPRVSQELKTALSTLQQTFVVSDATQPHCPIVYASSGFFTMTGYSSKEIVGRNCRFLQGPDTDKKEVAKIRDAVKNGKSYCGRLLNYKKDGTPFWNLLTVTPIKDDQGNTIKFIGMQVEVSKYTEGVNDKELRPNGLSKSLIRYDARQKEKALDSMTEVVQTMRHRNSQVRESVSNDNMVRFDSATTPGRLVRLSDEGSKSNRTPGRVSTPKGSKLKSFSSNKKHEDVPSVEPEELMLSTEVIEQRDSWDLSERERDIRQGLDLATTLERIEKNFVISDPRLPDNPIIFASDSFLELTEYTREEILGRNCRFLQGPETDQATVQKIRDAIKDQREITVQLINYTKSGKKFWNLFHLQPMRDQKGELQYFIGVQLDGSDHVEPLKNRLSETTEIQSAKLVKATATNVDEAVRELPDANTRPEDLWAAHSKPVYALPHNRESTSWKAIKKVQASGETVGLHHFKPIKPLGSGDTGSVHLVELKGTGELYAMKAMEKTMMLNRNKAHRACIEREIISLLDHPFLPTLYASFQTSTHVCLITDFCPGGELFALLDRQPMKILTEESARFYAAEVVIGLEYLHCLGIVYRDLKPENILLKKDGHIVLADFDLSFMTSCTPQLIIPAAPNKRRRSKSQPLPTFVAEPNTQSNSFVGTEEYIAPEIITGAGHTSAIDWWALGILLYEMLYGRTPFRGKNRQKTFANILHKDLTFPSSIPVSLVCRQLINTLLNRDPSSRLGSKGGSHEIKQHAFFRGINWPLIRGMSPPPLDAPLRIIEKDPDAKDIKWEDDGVLVNSMGIDIDLF</sequence>
<dbReference type="GO" id="GO:0005886">
    <property type="term" value="C:plasma membrane"/>
    <property type="evidence" value="ECO:0007669"/>
    <property type="project" value="UniProtKB-SubCell"/>
</dbReference>
<evidence type="ECO:0000256" key="6">
    <source>
        <dbReference type="ARBA" id="ARBA00022543"/>
    </source>
</evidence>
<gene>
    <name evidence="24" type="ORF">V5N11_004724</name>
</gene>
<dbReference type="FunFam" id="3.30.200.20:FF:000133">
    <property type="entry name" value="LOV domain-containing protein"/>
    <property type="match status" value="1"/>
</dbReference>
<dbReference type="CDD" id="cd05574">
    <property type="entry name" value="STKc_phototropin_like"/>
    <property type="match status" value="1"/>
</dbReference>
<evidence type="ECO:0000313" key="25">
    <source>
        <dbReference type="Proteomes" id="UP001558713"/>
    </source>
</evidence>
<dbReference type="InterPro" id="IPR000700">
    <property type="entry name" value="PAS-assoc_C"/>
</dbReference>
<dbReference type="InterPro" id="IPR008271">
    <property type="entry name" value="Ser/Thr_kinase_AS"/>
</dbReference>
<evidence type="ECO:0000256" key="1">
    <source>
        <dbReference type="ARBA" id="ARBA00001917"/>
    </source>
</evidence>
<feature type="domain" description="PAS" evidence="22">
    <location>
        <begin position="375"/>
        <end position="448"/>
    </location>
</feature>
<dbReference type="GO" id="GO:0007623">
    <property type="term" value="P:circadian rhythm"/>
    <property type="evidence" value="ECO:0007669"/>
    <property type="project" value="UniProtKB-ARBA"/>
</dbReference>
<dbReference type="Gene3D" id="3.30.200.20">
    <property type="entry name" value="Phosphorylase Kinase, domain 1"/>
    <property type="match status" value="1"/>
</dbReference>
<dbReference type="PANTHER" id="PTHR45637">
    <property type="entry name" value="FLIPPASE KINASE 1-RELATED"/>
    <property type="match status" value="1"/>
</dbReference>
<dbReference type="NCBIfam" id="TIGR00229">
    <property type="entry name" value="sensory_box"/>
    <property type="match status" value="2"/>
</dbReference>
<organism evidence="24 25">
    <name type="scientific">Cardamine amara subsp. amara</name>
    <dbReference type="NCBI Taxonomy" id="228776"/>
    <lineage>
        <taxon>Eukaryota</taxon>
        <taxon>Viridiplantae</taxon>
        <taxon>Streptophyta</taxon>
        <taxon>Embryophyta</taxon>
        <taxon>Tracheophyta</taxon>
        <taxon>Spermatophyta</taxon>
        <taxon>Magnoliopsida</taxon>
        <taxon>eudicotyledons</taxon>
        <taxon>Gunneridae</taxon>
        <taxon>Pentapetalae</taxon>
        <taxon>rosids</taxon>
        <taxon>malvids</taxon>
        <taxon>Brassicales</taxon>
        <taxon>Brassicaceae</taxon>
        <taxon>Cardamineae</taxon>
        <taxon>Cardamine</taxon>
    </lineage>
</organism>
<feature type="domain" description="Protein kinase" evidence="21">
    <location>
        <begin position="576"/>
        <end position="863"/>
    </location>
</feature>
<dbReference type="SUPFAM" id="SSF56112">
    <property type="entry name" value="Protein kinase-like (PK-like)"/>
    <property type="match status" value="1"/>
</dbReference>
<reference evidence="24 25" key="1">
    <citation type="submission" date="2024-04" db="EMBL/GenBank/DDBJ databases">
        <title>Genome assembly C_amara_ONT_v2.</title>
        <authorList>
            <person name="Yant L."/>
            <person name="Moore C."/>
            <person name="Slenker M."/>
        </authorList>
    </citation>
    <scope>NUCLEOTIDE SEQUENCE [LARGE SCALE GENOMIC DNA]</scope>
    <source>
        <tissue evidence="24">Leaf</tissue>
    </source>
</reference>
<keyword evidence="25" id="KW-1185">Reference proteome</keyword>
<comment type="cofactor">
    <cofactor evidence="1">
        <name>FMN</name>
        <dbReference type="ChEBI" id="CHEBI:58210"/>
    </cofactor>
</comment>
<feature type="region of interest" description="Disordered" evidence="20">
    <location>
        <begin position="296"/>
        <end position="348"/>
    </location>
</feature>
<dbReference type="EMBL" id="JBANAX010000243">
    <property type="protein sequence ID" value="KAL1217557.1"/>
    <property type="molecule type" value="Genomic_DNA"/>
</dbReference>
<evidence type="ECO:0000256" key="20">
    <source>
        <dbReference type="SAM" id="MobiDB-lite"/>
    </source>
</evidence>
<feature type="domain" description="PAS" evidence="22">
    <location>
        <begin position="119"/>
        <end position="192"/>
    </location>
</feature>
<evidence type="ECO:0000256" key="12">
    <source>
        <dbReference type="ARBA" id="ARBA00022741"/>
    </source>
</evidence>
<dbReference type="GO" id="GO:0042802">
    <property type="term" value="F:identical protein binding"/>
    <property type="evidence" value="ECO:0007669"/>
    <property type="project" value="UniProtKB-ARBA"/>
</dbReference>
<dbReference type="InterPro" id="IPR000719">
    <property type="entry name" value="Prot_kinase_dom"/>
</dbReference>
<dbReference type="SMART" id="SM00091">
    <property type="entry name" value="PAS"/>
    <property type="match status" value="2"/>
</dbReference>
<keyword evidence="9" id="KW-0288">FMN</keyword>